<evidence type="ECO:0000313" key="2">
    <source>
        <dbReference type="Proteomes" id="UP001595796"/>
    </source>
</evidence>
<reference evidence="2" key="1">
    <citation type="journal article" date="2019" name="Int. J. Syst. Evol. Microbiol.">
        <title>The Global Catalogue of Microorganisms (GCM) 10K type strain sequencing project: providing services to taxonomists for standard genome sequencing and annotation.</title>
        <authorList>
            <consortium name="The Broad Institute Genomics Platform"/>
            <consortium name="The Broad Institute Genome Sequencing Center for Infectious Disease"/>
            <person name="Wu L."/>
            <person name="Ma J."/>
        </authorList>
    </citation>
    <scope>NUCLEOTIDE SEQUENCE [LARGE SCALE GENOMIC DNA]</scope>
    <source>
        <strain evidence="2">CGMCC 1.16444</strain>
    </source>
</reference>
<dbReference type="RefSeq" id="WP_114957138.1">
    <property type="nucleotide sequence ID" value="NZ_JBHSJF010000004.1"/>
</dbReference>
<dbReference type="Proteomes" id="UP001595796">
    <property type="component" value="Unassembled WGS sequence"/>
</dbReference>
<keyword evidence="2" id="KW-1185">Reference proteome</keyword>
<evidence type="ECO:0008006" key="3">
    <source>
        <dbReference type="Google" id="ProtNLM"/>
    </source>
</evidence>
<sequence length="190" mass="21706">MKPELSDEEFTAFSRHYRQAKRVVEFGAGGSTYFGVTETSAKICAVESDPEWLGKMRSHAVIEAAETSGSLRLIHVDIGPIGKWGRPRDDSQRSNWPLYAQAPWPTEPDPDLIFVDGRFRLACLLTSVLKSRPGTVIMAHDFWNRPTYHGALPFLRWQESVGTLGIFRRPRFVDRWRLRRALEAATFDLE</sequence>
<protein>
    <recommendedName>
        <fullName evidence="3">Class I SAM-dependent methyltransferase</fullName>
    </recommendedName>
</protein>
<comment type="caution">
    <text evidence="1">The sequence shown here is derived from an EMBL/GenBank/DDBJ whole genome shotgun (WGS) entry which is preliminary data.</text>
</comment>
<dbReference type="InterPro" id="IPR029063">
    <property type="entry name" value="SAM-dependent_MTases_sf"/>
</dbReference>
<evidence type="ECO:0000313" key="1">
    <source>
        <dbReference type="EMBL" id="MFC5067252.1"/>
    </source>
</evidence>
<dbReference type="Gene3D" id="3.40.50.150">
    <property type="entry name" value="Vaccinia Virus protein VP39"/>
    <property type="match status" value="1"/>
</dbReference>
<name>A0ABV9YYP5_9HYPH</name>
<gene>
    <name evidence="1" type="ORF">ACFPFW_04390</name>
</gene>
<proteinExistence type="predicted"/>
<organism evidence="1 2">
    <name type="scientific">Flaviflagellibacter deserti</name>
    <dbReference type="NCBI Taxonomy" id="2267266"/>
    <lineage>
        <taxon>Bacteria</taxon>
        <taxon>Pseudomonadati</taxon>
        <taxon>Pseudomonadota</taxon>
        <taxon>Alphaproteobacteria</taxon>
        <taxon>Hyphomicrobiales</taxon>
        <taxon>Flaviflagellibacter</taxon>
    </lineage>
</organism>
<accession>A0ABV9YYP5</accession>
<dbReference type="EMBL" id="JBHSJF010000004">
    <property type="protein sequence ID" value="MFC5067252.1"/>
    <property type="molecule type" value="Genomic_DNA"/>
</dbReference>